<dbReference type="GeneID" id="39599870"/>
<dbReference type="InterPro" id="IPR004154">
    <property type="entry name" value="Anticodon-bd"/>
</dbReference>
<dbReference type="EC" id="6.1.1.15" evidence="4"/>
<evidence type="ECO:0000256" key="3">
    <source>
        <dbReference type="ARBA" id="ARBA00011738"/>
    </source>
</evidence>
<keyword evidence="6" id="KW-0436">Ligase</keyword>
<dbReference type="InterPro" id="IPR050062">
    <property type="entry name" value="Pro-tRNA_synthetase"/>
</dbReference>
<keyword evidence="10 15" id="KW-0030">Aminoacyl-tRNA synthetase</keyword>
<dbReference type="CDD" id="cd00861">
    <property type="entry name" value="ProRS_anticodon_short"/>
    <property type="match status" value="1"/>
</dbReference>
<evidence type="ECO:0000256" key="9">
    <source>
        <dbReference type="ARBA" id="ARBA00022917"/>
    </source>
</evidence>
<evidence type="ECO:0000256" key="11">
    <source>
        <dbReference type="ARBA" id="ARBA00029731"/>
    </source>
</evidence>
<dbReference type="InterPro" id="IPR044140">
    <property type="entry name" value="ProRS_anticodon_short"/>
</dbReference>
<evidence type="ECO:0000256" key="7">
    <source>
        <dbReference type="ARBA" id="ARBA00022741"/>
    </source>
</evidence>
<evidence type="ECO:0000256" key="10">
    <source>
        <dbReference type="ARBA" id="ARBA00023146"/>
    </source>
</evidence>
<dbReference type="GO" id="GO:0005739">
    <property type="term" value="C:mitochondrion"/>
    <property type="evidence" value="ECO:0007669"/>
    <property type="project" value="TreeGrafter"/>
</dbReference>
<comment type="subcellular location">
    <subcellularLocation>
        <location evidence="1">Cytoplasm</location>
    </subcellularLocation>
</comment>
<accession>A0A443HV16</accession>
<dbReference type="SUPFAM" id="SSF55681">
    <property type="entry name" value="Class II aaRS and biotin synthetases"/>
    <property type="match status" value="1"/>
</dbReference>
<keyword evidence="5" id="KW-0963">Cytoplasm</keyword>
<dbReference type="VEuPathDB" id="FungiDB:C8Q69DRAFT_466959"/>
<dbReference type="FunFam" id="3.40.50.800:FF:000035">
    <property type="entry name" value="Prolyl-tRNA synthetase"/>
    <property type="match status" value="1"/>
</dbReference>
<keyword evidence="16" id="KW-1185">Reference proteome</keyword>
<dbReference type="NCBIfam" id="TIGR00409">
    <property type="entry name" value="proS_fam_II"/>
    <property type="match status" value="1"/>
</dbReference>
<dbReference type="Gene3D" id="3.40.50.800">
    <property type="entry name" value="Anticodon-binding domain"/>
    <property type="match status" value="1"/>
</dbReference>
<feature type="region of interest" description="Disordered" evidence="13">
    <location>
        <begin position="278"/>
        <end position="299"/>
    </location>
</feature>
<dbReference type="PANTHER" id="PTHR42753">
    <property type="entry name" value="MITOCHONDRIAL RIBOSOME PROTEIN L39/PROLYL-TRNA LIGASE FAMILY MEMBER"/>
    <property type="match status" value="1"/>
</dbReference>
<name>A0A443HV16_BYSSP</name>
<evidence type="ECO:0000256" key="13">
    <source>
        <dbReference type="SAM" id="MobiDB-lite"/>
    </source>
</evidence>
<comment type="caution">
    <text evidence="15">The sequence shown here is derived from an EMBL/GenBank/DDBJ whole genome shotgun (WGS) entry which is preliminary data.</text>
</comment>
<evidence type="ECO:0000256" key="4">
    <source>
        <dbReference type="ARBA" id="ARBA00012831"/>
    </source>
</evidence>
<dbReference type="GO" id="GO:0005524">
    <property type="term" value="F:ATP binding"/>
    <property type="evidence" value="ECO:0007669"/>
    <property type="project" value="UniProtKB-KW"/>
</dbReference>
<evidence type="ECO:0000313" key="15">
    <source>
        <dbReference type="EMBL" id="RWQ95675.1"/>
    </source>
</evidence>
<gene>
    <name evidence="15" type="ORF">C8Q69DRAFT_466959</name>
</gene>
<dbReference type="STRING" id="264951.A0A443HV16"/>
<dbReference type="PROSITE" id="PS50862">
    <property type="entry name" value="AA_TRNA_LIGASE_II"/>
    <property type="match status" value="1"/>
</dbReference>
<evidence type="ECO:0000259" key="14">
    <source>
        <dbReference type="PROSITE" id="PS50862"/>
    </source>
</evidence>
<keyword evidence="9" id="KW-0648">Protein biosynthesis</keyword>
<comment type="catalytic activity">
    <reaction evidence="12">
        <text>tRNA(Pro) + L-proline + ATP = L-prolyl-tRNA(Pro) + AMP + diphosphate</text>
        <dbReference type="Rhea" id="RHEA:14305"/>
        <dbReference type="Rhea" id="RHEA-COMP:9700"/>
        <dbReference type="Rhea" id="RHEA-COMP:9702"/>
        <dbReference type="ChEBI" id="CHEBI:30616"/>
        <dbReference type="ChEBI" id="CHEBI:33019"/>
        <dbReference type="ChEBI" id="CHEBI:60039"/>
        <dbReference type="ChEBI" id="CHEBI:78442"/>
        <dbReference type="ChEBI" id="CHEBI:78532"/>
        <dbReference type="ChEBI" id="CHEBI:456215"/>
        <dbReference type="EC" id="6.1.1.15"/>
    </reaction>
</comment>
<evidence type="ECO:0000313" key="16">
    <source>
        <dbReference type="Proteomes" id="UP000283841"/>
    </source>
</evidence>
<dbReference type="Gene3D" id="3.30.930.10">
    <property type="entry name" value="Bira Bifunctional Protein, Domain 2"/>
    <property type="match status" value="2"/>
</dbReference>
<reference evidence="15 16" key="1">
    <citation type="journal article" date="2018" name="Front. Microbiol.">
        <title>Genomic and genetic insights into a cosmopolitan fungus, Paecilomyces variotii (Eurotiales).</title>
        <authorList>
            <person name="Urquhart A.S."/>
            <person name="Mondo S.J."/>
            <person name="Makela M.R."/>
            <person name="Hane J.K."/>
            <person name="Wiebenga A."/>
            <person name="He G."/>
            <person name="Mihaltcheva S."/>
            <person name="Pangilinan J."/>
            <person name="Lipzen A."/>
            <person name="Barry K."/>
            <person name="de Vries R.P."/>
            <person name="Grigoriev I.V."/>
            <person name="Idnurm A."/>
        </authorList>
    </citation>
    <scope>NUCLEOTIDE SEQUENCE [LARGE SCALE GENOMIC DNA]</scope>
    <source>
        <strain evidence="15 16">CBS 101075</strain>
    </source>
</reference>
<dbReference type="InterPro" id="IPR045864">
    <property type="entry name" value="aa-tRNA-synth_II/BPL/LPL"/>
</dbReference>
<dbReference type="PRINTS" id="PR01046">
    <property type="entry name" value="TRNASYNTHPRO"/>
</dbReference>
<evidence type="ECO:0000256" key="1">
    <source>
        <dbReference type="ARBA" id="ARBA00004496"/>
    </source>
</evidence>
<dbReference type="PANTHER" id="PTHR42753:SF2">
    <property type="entry name" value="PROLINE--TRNA LIGASE"/>
    <property type="match status" value="1"/>
</dbReference>
<feature type="domain" description="Aminoacyl-transfer RNA synthetases class-II family profile" evidence="14">
    <location>
        <begin position="87"/>
        <end position="538"/>
    </location>
</feature>
<dbReference type="Proteomes" id="UP000283841">
    <property type="component" value="Unassembled WGS sequence"/>
</dbReference>
<protein>
    <recommendedName>
        <fullName evidence="4">proline--tRNA ligase</fullName>
        <ecNumber evidence="4">6.1.1.15</ecNumber>
    </recommendedName>
    <alternativeName>
        <fullName evidence="11">Prolyl-tRNA synthetase</fullName>
    </alternativeName>
</protein>
<evidence type="ECO:0000256" key="2">
    <source>
        <dbReference type="ARBA" id="ARBA00008226"/>
    </source>
</evidence>
<dbReference type="FunFam" id="3.30.930.10:FF:000066">
    <property type="entry name" value="Proline--tRNA ligase"/>
    <property type="match status" value="1"/>
</dbReference>
<comment type="subunit">
    <text evidence="3">Homodimer.</text>
</comment>
<dbReference type="GO" id="GO:0006433">
    <property type="term" value="P:prolyl-tRNA aminoacylation"/>
    <property type="evidence" value="ECO:0007669"/>
    <property type="project" value="InterPro"/>
</dbReference>
<dbReference type="InterPro" id="IPR006195">
    <property type="entry name" value="aa-tRNA-synth_II"/>
</dbReference>
<evidence type="ECO:0000256" key="8">
    <source>
        <dbReference type="ARBA" id="ARBA00022840"/>
    </source>
</evidence>
<dbReference type="Pfam" id="PF00587">
    <property type="entry name" value="tRNA-synt_2b"/>
    <property type="match status" value="1"/>
</dbReference>
<dbReference type="EMBL" id="RCNU01000005">
    <property type="protein sequence ID" value="RWQ95675.1"/>
    <property type="molecule type" value="Genomic_DNA"/>
</dbReference>
<dbReference type="InterPro" id="IPR004500">
    <property type="entry name" value="Pro-tRNA-synth_IIa_bac-type"/>
</dbReference>
<dbReference type="AlphaFoldDB" id="A0A443HV16"/>
<dbReference type="Pfam" id="PF03129">
    <property type="entry name" value="HGTP_anticodon"/>
    <property type="match status" value="1"/>
</dbReference>
<feature type="compositionally biased region" description="Basic and acidic residues" evidence="13">
    <location>
        <begin position="287"/>
        <end position="296"/>
    </location>
</feature>
<keyword evidence="8" id="KW-0067">ATP-binding</keyword>
<dbReference type="RefSeq" id="XP_028485320.1">
    <property type="nucleotide sequence ID" value="XM_028630593.1"/>
</dbReference>
<comment type="similarity">
    <text evidence="2">Belongs to the class-II aminoacyl-tRNA synthetase family.</text>
</comment>
<evidence type="ECO:0000256" key="6">
    <source>
        <dbReference type="ARBA" id="ARBA00022598"/>
    </source>
</evidence>
<dbReference type="InterPro" id="IPR036621">
    <property type="entry name" value="Anticodon-bd_dom_sf"/>
</dbReference>
<dbReference type="GO" id="GO:0004827">
    <property type="term" value="F:proline-tRNA ligase activity"/>
    <property type="evidence" value="ECO:0007669"/>
    <property type="project" value="UniProtKB-EC"/>
</dbReference>
<dbReference type="FunFam" id="3.30.930.10:FF:000125">
    <property type="entry name" value="Prolyl-tRNA synthetase"/>
    <property type="match status" value="1"/>
</dbReference>
<proteinExistence type="inferred from homology"/>
<organism evidence="15 16">
    <name type="scientific">Byssochlamys spectabilis</name>
    <name type="common">Paecilomyces variotii</name>
    <dbReference type="NCBI Taxonomy" id="264951"/>
    <lineage>
        <taxon>Eukaryota</taxon>
        <taxon>Fungi</taxon>
        <taxon>Dikarya</taxon>
        <taxon>Ascomycota</taxon>
        <taxon>Pezizomycotina</taxon>
        <taxon>Eurotiomycetes</taxon>
        <taxon>Eurotiomycetidae</taxon>
        <taxon>Eurotiales</taxon>
        <taxon>Thermoascaceae</taxon>
        <taxon>Paecilomyces</taxon>
    </lineage>
</organism>
<dbReference type="SUPFAM" id="SSF52954">
    <property type="entry name" value="Class II aaRS ABD-related"/>
    <property type="match status" value="1"/>
</dbReference>
<evidence type="ECO:0000256" key="12">
    <source>
        <dbReference type="ARBA" id="ARBA00047671"/>
    </source>
</evidence>
<keyword evidence="7" id="KW-0547">Nucleotide-binding</keyword>
<dbReference type="InterPro" id="IPR002316">
    <property type="entry name" value="Pro-tRNA-ligase_IIa"/>
</dbReference>
<evidence type="ECO:0000256" key="5">
    <source>
        <dbReference type="ARBA" id="ARBA00022490"/>
    </source>
</evidence>
<dbReference type="InterPro" id="IPR002314">
    <property type="entry name" value="aa-tRNA-synt_IIb"/>
</dbReference>
<sequence>MIVRLRPAPSFISGVNRPFVLRNRYLSIKRCGYHSDARTRTSSFWIPTGGISKKAAEGEREDANDLLIRGGFLRQAYSGVFHMLPLGLRVQEKLERLIDKHMRSVGASKVSLSSISSQELWERSGRLKEGSEVFRFNDRKESRFLLAPTHEEEITTLVASLVKSYKDLPLRVYQISRKYRDEPRPRQGLLRGREFIMKDLYTFDYNNEEALKTYKSVKEAYVRLFNELKIPYLVAAADSGNMGGNLSHEFHFPSSKGEDTVISCSSCDHVYNEELSDGRAYGSTKGSESEQAHDTLEISDQAPEAISTGLWMAISKDKRTLVRGWYPKFLLQEGAAEPAERHVNSHAVKSITDAAGVDLDLSVENPLEQWAAELKRNPSPASSSSQPLKVLDLYDSHVRIYKRPPLSDLLHEIDVDTDIEYALLSRFPGTEDGLQLVKAHEGDKCPRCEKGTLKPQSAVELGHTFHLGTRYSDVLQAVVTVDSALISEPSKSLQSASKTQTVPMQMGCHGIGVSRMISAVADMLADSKGLNWPRAMAPYEVVIVPAKGLEADAENVYDTLTSSGGPAIDAILDDRDKQIGWKLGDADLIGYPVIVVVGKGWKKQQTLEVQCRRLDGLREEVTLDRLPQFIRSLLDRL</sequence>